<evidence type="ECO:0000256" key="4">
    <source>
        <dbReference type="RuleBase" id="RU362057"/>
    </source>
</evidence>
<feature type="non-terminal residue" evidence="5">
    <location>
        <position position="455"/>
    </location>
</feature>
<keyword evidence="3" id="KW-0328">Glycosyltransferase</keyword>
<dbReference type="EMBL" id="AUSU01004091">
    <property type="protein sequence ID" value="EPS65698.1"/>
    <property type="molecule type" value="Genomic_DNA"/>
</dbReference>
<dbReference type="OrthoDB" id="5835829at2759"/>
<dbReference type="SUPFAM" id="SSF53756">
    <property type="entry name" value="UDP-Glycosyltransferase/glycogen phosphorylase"/>
    <property type="match status" value="1"/>
</dbReference>
<dbReference type="CDD" id="cd03784">
    <property type="entry name" value="GT1_Gtf-like"/>
    <property type="match status" value="1"/>
</dbReference>
<evidence type="ECO:0000256" key="3">
    <source>
        <dbReference type="RuleBase" id="RU003718"/>
    </source>
</evidence>
<keyword evidence="2 3" id="KW-0808">Transferase</keyword>
<dbReference type="PANTHER" id="PTHR48048:SF88">
    <property type="entry name" value="GLYCOSYLTRANSFERASE"/>
    <property type="match status" value="1"/>
</dbReference>
<dbReference type="FunFam" id="3.40.50.2000:FF:000056">
    <property type="entry name" value="Glycosyltransferase"/>
    <property type="match status" value="1"/>
</dbReference>
<comment type="caution">
    <text evidence="5">The sequence shown here is derived from an EMBL/GenBank/DDBJ whole genome shotgun (WGS) entry which is preliminary data.</text>
</comment>
<reference evidence="5 6" key="1">
    <citation type="journal article" date="2013" name="BMC Genomics">
        <title>The miniature genome of a carnivorous plant Genlisea aurea contains a low number of genes and short non-coding sequences.</title>
        <authorList>
            <person name="Leushkin E.V."/>
            <person name="Sutormin R.A."/>
            <person name="Nabieva E.R."/>
            <person name="Penin A.A."/>
            <person name="Kondrashov A.S."/>
            <person name="Logacheva M.D."/>
        </authorList>
    </citation>
    <scope>NUCLEOTIDE SEQUENCE [LARGE SCALE GENOMIC DNA]</scope>
</reference>
<sequence>LFFIPLPYFSHFIAAVKTAELLARRHHSRLRISVLLLNFPPDDRITSYISGAEPDLNFIALPPPSAADIPNEKPGRGAILKLIEAQKPAVRDAVSGAFQGRKSNIPAGFVVDMFCATAMVDVADEFGAPAYVYFTCSAATLALIFHAQSRRDEFGEDLTAKCRNPGELLAVPGFKNPVPTSVMPDLIFFEEHRDEFFAMSSRFRRTKGILINSFLEFEDRAITAMSEDGRLPPVYPVGPVLQDSGEDARRKYGEIMDWLDEQPDSSVVFLCFGSMVAFEGDQVREIAAGIELSGHRFLWSLRKPPPPDGNPFSSVEYEDFGEVLPEGLLNGGKGMVMGWAPQTAVLAHRAVGGFVSHCGWNSTLESVWFGVPVAAWPMAAEQQANAFQLVKEFEMAVEIKIDYRSGGGEIVAAERIKDAIGKLMDLKNPIRLKLQELKKKSRASLSEGQSSAMFL</sequence>
<dbReference type="GO" id="GO:0035251">
    <property type="term" value="F:UDP-glucosyltransferase activity"/>
    <property type="evidence" value="ECO:0007669"/>
    <property type="project" value="InterPro"/>
</dbReference>
<evidence type="ECO:0000256" key="1">
    <source>
        <dbReference type="ARBA" id="ARBA00009995"/>
    </source>
</evidence>
<feature type="non-terminal residue" evidence="5">
    <location>
        <position position="1"/>
    </location>
</feature>
<dbReference type="PANTHER" id="PTHR48048">
    <property type="entry name" value="GLYCOSYLTRANSFERASE"/>
    <property type="match status" value="1"/>
</dbReference>
<name>S8DRE9_9LAMI</name>
<dbReference type="InterPro" id="IPR035595">
    <property type="entry name" value="UDP_glycos_trans_CS"/>
</dbReference>
<comment type="similarity">
    <text evidence="1 3">Belongs to the UDP-glycosyltransferase family.</text>
</comment>
<dbReference type="PROSITE" id="PS00375">
    <property type="entry name" value="UDPGT"/>
    <property type="match status" value="1"/>
</dbReference>
<dbReference type="InterPro" id="IPR002213">
    <property type="entry name" value="UDP_glucos_trans"/>
</dbReference>
<evidence type="ECO:0000313" key="5">
    <source>
        <dbReference type="EMBL" id="EPS65698.1"/>
    </source>
</evidence>
<protein>
    <recommendedName>
        <fullName evidence="4">Glycosyltransferase</fullName>
        <ecNumber evidence="4">2.4.1.-</ecNumber>
    </recommendedName>
</protein>
<evidence type="ECO:0000313" key="6">
    <source>
        <dbReference type="Proteomes" id="UP000015453"/>
    </source>
</evidence>
<dbReference type="Proteomes" id="UP000015453">
    <property type="component" value="Unassembled WGS sequence"/>
</dbReference>
<organism evidence="5 6">
    <name type="scientific">Genlisea aurea</name>
    <dbReference type="NCBI Taxonomy" id="192259"/>
    <lineage>
        <taxon>Eukaryota</taxon>
        <taxon>Viridiplantae</taxon>
        <taxon>Streptophyta</taxon>
        <taxon>Embryophyta</taxon>
        <taxon>Tracheophyta</taxon>
        <taxon>Spermatophyta</taxon>
        <taxon>Magnoliopsida</taxon>
        <taxon>eudicotyledons</taxon>
        <taxon>Gunneridae</taxon>
        <taxon>Pentapetalae</taxon>
        <taxon>asterids</taxon>
        <taxon>lamiids</taxon>
        <taxon>Lamiales</taxon>
        <taxon>Lentibulariaceae</taxon>
        <taxon>Genlisea</taxon>
    </lineage>
</organism>
<evidence type="ECO:0000256" key="2">
    <source>
        <dbReference type="ARBA" id="ARBA00022679"/>
    </source>
</evidence>
<dbReference type="Gene3D" id="3.40.50.2000">
    <property type="entry name" value="Glycogen Phosphorylase B"/>
    <property type="match status" value="2"/>
</dbReference>
<gene>
    <name evidence="5" type="ORF">M569_09079</name>
</gene>
<accession>S8DRE9</accession>
<keyword evidence="6" id="KW-1185">Reference proteome</keyword>
<dbReference type="AlphaFoldDB" id="S8DRE9"/>
<dbReference type="EC" id="2.4.1.-" evidence="4"/>
<dbReference type="Pfam" id="PF00201">
    <property type="entry name" value="UDPGT"/>
    <property type="match status" value="1"/>
</dbReference>
<dbReference type="InterPro" id="IPR050481">
    <property type="entry name" value="UDP-glycosyltransf_plant"/>
</dbReference>
<proteinExistence type="inferred from homology"/>